<protein>
    <submittedName>
        <fullName evidence="3">Long-chain fatty acid--CoA ligase</fullName>
    </submittedName>
</protein>
<dbReference type="Pfam" id="PF13193">
    <property type="entry name" value="AMP-binding_C"/>
    <property type="match status" value="1"/>
</dbReference>
<accession>A0A429Z139</accession>
<keyword evidence="3" id="KW-0436">Ligase</keyword>
<dbReference type="Pfam" id="PF00501">
    <property type="entry name" value="AMP-binding"/>
    <property type="match status" value="1"/>
</dbReference>
<dbReference type="InterPro" id="IPR042099">
    <property type="entry name" value="ANL_N_sf"/>
</dbReference>
<dbReference type="Proteomes" id="UP000278398">
    <property type="component" value="Unassembled WGS sequence"/>
</dbReference>
<evidence type="ECO:0000259" key="1">
    <source>
        <dbReference type="Pfam" id="PF00501"/>
    </source>
</evidence>
<dbReference type="InterPro" id="IPR050237">
    <property type="entry name" value="ATP-dep_AMP-bd_enzyme"/>
</dbReference>
<evidence type="ECO:0000259" key="2">
    <source>
        <dbReference type="Pfam" id="PF13193"/>
    </source>
</evidence>
<evidence type="ECO:0000313" key="3">
    <source>
        <dbReference type="EMBL" id="RST87425.1"/>
    </source>
</evidence>
<dbReference type="GO" id="GO:0016878">
    <property type="term" value="F:acid-thiol ligase activity"/>
    <property type="evidence" value="ECO:0007669"/>
    <property type="project" value="UniProtKB-ARBA"/>
</dbReference>
<keyword evidence="4" id="KW-1185">Reference proteome</keyword>
<dbReference type="PANTHER" id="PTHR43767:SF1">
    <property type="entry name" value="NONRIBOSOMAL PEPTIDE SYNTHASE PES1 (EUROFUNG)-RELATED"/>
    <property type="match status" value="1"/>
</dbReference>
<dbReference type="RefSeq" id="WP_126698460.1">
    <property type="nucleotide sequence ID" value="NZ_RWKW01000017.1"/>
</dbReference>
<dbReference type="Gene3D" id="3.30.300.30">
    <property type="match status" value="1"/>
</dbReference>
<feature type="domain" description="AMP-binding enzyme C-terminal" evidence="2">
    <location>
        <begin position="405"/>
        <end position="477"/>
    </location>
</feature>
<name>A0A429Z139_9HYPH</name>
<evidence type="ECO:0000313" key="4">
    <source>
        <dbReference type="Proteomes" id="UP000278398"/>
    </source>
</evidence>
<dbReference type="EMBL" id="RWKW01000017">
    <property type="protein sequence ID" value="RST87425.1"/>
    <property type="molecule type" value="Genomic_DNA"/>
</dbReference>
<dbReference type="SUPFAM" id="SSF56801">
    <property type="entry name" value="Acetyl-CoA synthetase-like"/>
    <property type="match status" value="1"/>
</dbReference>
<dbReference type="InterPro" id="IPR045851">
    <property type="entry name" value="AMP-bd_C_sf"/>
</dbReference>
<reference evidence="3 4" key="1">
    <citation type="submission" date="2018-12" db="EMBL/GenBank/DDBJ databases">
        <title>Mesorhizobium carbonis sp. nov., isolated from coal mine water.</title>
        <authorList>
            <person name="Xin W."/>
            <person name="Xu Z."/>
            <person name="Xiang F."/>
            <person name="Zhang J."/>
            <person name="Xi L."/>
            <person name="Liu J."/>
        </authorList>
    </citation>
    <scope>NUCLEOTIDE SEQUENCE [LARGE SCALE GENOMIC DNA]</scope>
    <source>
        <strain evidence="3 4">B2.3</strain>
    </source>
</reference>
<dbReference type="InterPro" id="IPR000873">
    <property type="entry name" value="AMP-dep_synth/lig_dom"/>
</dbReference>
<dbReference type="PANTHER" id="PTHR43767">
    <property type="entry name" value="LONG-CHAIN-FATTY-ACID--COA LIGASE"/>
    <property type="match status" value="1"/>
</dbReference>
<feature type="domain" description="AMP-dependent synthetase/ligase" evidence="1">
    <location>
        <begin position="18"/>
        <end position="345"/>
    </location>
</feature>
<dbReference type="CDD" id="cd04433">
    <property type="entry name" value="AFD_class_I"/>
    <property type="match status" value="1"/>
</dbReference>
<proteinExistence type="predicted"/>
<gene>
    <name evidence="3" type="ORF">EJC49_05465</name>
</gene>
<dbReference type="InterPro" id="IPR025110">
    <property type="entry name" value="AMP-bd_C"/>
</dbReference>
<sequence length="490" mass="51952">MPGAVAKAVIETLSGDLDRPVISGEVDLTAGELLRRSAGFARMLEAHGCGQDSRVALYLQSNVDLLAGMIGGWMVGACVVLMDFRTPGPQRSAVAKSINATLSVESRRMPRSADDYPTVLFDDAWRQPAPWADFANGPASPGSFALCALSSGTTGVPKIYLMSHEVTMRRLQHGINTKMSANSLFLAPMSLSISATRARVLSFLIRGGQIRFMPPLASAGELIETLSATRAAATALPPSIIATMVREIGVRPEPYFPHLKMLRSTGGPALPEDKIAAYHNLTPGYRMAYSSNLTGTATILAGEDVLKRPESAGRAVSGVTIEIIDALTGARLPNGQAGLIKATTPYVGDVTIEPAGGSYGGGEQRGDDWGIPGDVGFLDDEGYLTIVGRSADMIIRGGVNVAPQEIEAVLVQHPAVIDVAVTGIDDPIYGQEIVAAIVSKDGDEDEFRAFCIRNLAPERRPRIIRIVDSLPYNAGGKLQRSKVADMLSEG</sequence>
<dbReference type="Gene3D" id="3.40.50.12780">
    <property type="entry name" value="N-terminal domain of ligase-like"/>
    <property type="match status" value="1"/>
</dbReference>
<comment type="caution">
    <text evidence="3">The sequence shown here is derived from an EMBL/GenBank/DDBJ whole genome shotgun (WGS) entry which is preliminary data.</text>
</comment>
<organism evidence="3 4">
    <name type="scientific">Aquibium carbonis</name>
    <dbReference type="NCBI Taxonomy" id="2495581"/>
    <lineage>
        <taxon>Bacteria</taxon>
        <taxon>Pseudomonadati</taxon>
        <taxon>Pseudomonadota</taxon>
        <taxon>Alphaproteobacteria</taxon>
        <taxon>Hyphomicrobiales</taxon>
        <taxon>Phyllobacteriaceae</taxon>
        <taxon>Aquibium</taxon>
    </lineage>
</organism>
<dbReference type="OrthoDB" id="9803968at2"/>
<dbReference type="AlphaFoldDB" id="A0A429Z139"/>